<dbReference type="AlphaFoldDB" id="A0A0D4ZZG7"/>
<geneLocation type="plasmid" evidence="4">
    <name>pJE1</name>
</geneLocation>
<accession>A0A0D4ZZG7</accession>
<dbReference type="Pfam" id="PF00436">
    <property type="entry name" value="SSB"/>
    <property type="match status" value="1"/>
</dbReference>
<evidence type="ECO:0000256" key="2">
    <source>
        <dbReference type="ARBA" id="ARBA00023172"/>
    </source>
</evidence>
<evidence type="ECO:0000256" key="1">
    <source>
        <dbReference type="ARBA" id="ARBA00023125"/>
    </source>
</evidence>
<dbReference type="InterPro" id="IPR000424">
    <property type="entry name" value="Primosome_PriB/ssb"/>
</dbReference>
<dbReference type="CDD" id="cd04496">
    <property type="entry name" value="SSB_OBF"/>
    <property type="match status" value="1"/>
</dbReference>
<dbReference type="GO" id="GO:0003697">
    <property type="term" value="F:single-stranded DNA binding"/>
    <property type="evidence" value="ECO:0007669"/>
    <property type="project" value="InterPro"/>
</dbReference>
<keyword evidence="1 3" id="KW-0238">DNA-binding</keyword>
<protein>
    <recommendedName>
        <fullName evidence="3">Single-stranded DNA-binding protein</fullName>
    </recommendedName>
</protein>
<proteinExistence type="predicted"/>
<dbReference type="GO" id="GO:0006260">
    <property type="term" value="P:DNA replication"/>
    <property type="evidence" value="ECO:0007669"/>
    <property type="project" value="InterPro"/>
</dbReference>
<reference evidence="4" key="1">
    <citation type="submission" date="2014-06" db="EMBL/GenBank/DDBJ databases">
        <title>Molecular and ecological studies on carbamate pesticide degrading bacteria isolated from agricultural soils.</title>
        <authorList>
            <person name="Kim D.-U."/>
            <person name="Ka J.-O."/>
        </authorList>
    </citation>
    <scope>NUCLEOTIDE SEQUENCE</scope>
    <source>
        <strain evidence="4">JE1</strain>
        <plasmid evidence="4">pJE1</plasmid>
    </source>
</reference>
<dbReference type="PROSITE" id="PS50935">
    <property type="entry name" value="SSB"/>
    <property type="match status" value="1"/>
</dbReference>
<dbReference type="RefSeq" id="WP_087573452.1">
    <property type="nucleotide sequence ID" value="NZ_KM017071.1"/>
</dbReference>
<organism evidence="4">
    <name type="scientific">Sphingomonas sp. JE1</name>
    <dbReference type="NCBI Taxonomy" id="1628059"/>
    <lineage>
        <taxon>Bacteria</taxon>
        <taxon>Pseudomonadati</taxon>
        <taxon>Pseudomonadota</taxon>
        <taxon>Alphaproteobacteria</taxon>
        <taxon>Sphingomonadales</taxon>
        <taxon>Sphingomonadaceae</taxon>
        <taxon>Sphingomonas</taxon>
    </lineage>
</organism>
<dbReference type="InterPro" id="IPR011344">
    <property type="entry name" value="ssDNA-bd"/>
</dbReference>
<dbReference type="SUPFAM" id="SSF50249">
    <property type="entry name" value="Nucleic acid-binding proteins"/>
    <property type="match status" value="1"/>
</dbReference>
<dbReference type="Gene3D" id="2.40.50.140">
    <property type="entry name" value="Nucleic acid-binding proteins"/>
    <property type="match status" value="1"/>
</dbReference>
<dbReference type="InterPro" id="IPR012340">
    <property type="entry name" value="NA-bd_OB-fold"/>
</dbReference>
<dbReference type="EMBL" id="KM017071">
    <property type="protein sequence ID" value="AJW29647.1"/>
    <property type="molecule type" value="Genomic_DNA"/>
</dbReference>
<name>A0A0D4ZZG7_9SPHN</name>
<dbReference type="GO" id="GO:0006310">
    <property type="term" value="P:DNA recombination"/>
    <property type="evidence" value="ECO:0007669"/>
    <property type="project" value="UniProtKB-KW"/>
</dbReference>
<dbReference type="PIRSF" id="PIRSF002070">
    <property type="entry name" value="SSB"/>
    <property type="match status" value="1"/>
</dbReference>
<keyword evidence="2" id="KW-0233">DNA recombination</keyword>
<sequence length="109" mass="12108">MQNIAEFRIIGRIGKIAELDKVTKVSVAANYNRQDNGEWITDTHWNEVTLFGRLIERAAKAEKGDMVHIAGRVRQNSYDAAEGKRYTVELIADGFAILAKANDAELASS</sequence>
<keyword evidence="4" id="KW-0614">Plasmid</keyword>
<gene>
    <name evidence="4" type="ORF">pJE1_225</name>
</gene>
<evidence type="ECO:0000256" key="3">
    <source>
        <dbReference type="PIRNR" id="PIRNR002070"/>
    </source>
</evidence>
<evidence type="ECO:0000313" key="4">
    <source>
        <dbReference type="EMBL" id="AJW29647.1"/>
    </source>
</evidence>